<feature type="domain" description="Myb-like" evidence="5">
    <location>
        <begin position="831"/>
        <end position="883"/>
    </location>
</feature>
<dbReference type="PANTHER" id="PTHR46380:SF2">
    <property type="entry name" value="CYCLIN-D-BINDING MYB-LIKE TRANSCRIPTION FACTOR 1"/>
    <property type="match status" value="1"/>
</dbReference>
<evidence type="ECO:0000256" key="1">
    <source>
        <dbReference type="ARBA" id="ARBA00004123"/>
    </source>
</evidence>
<feature type="compositionally biased region" description="Acidic residues" evidence="4">
    <location>
        <begin position="1122"/>
        <end position="1141"/>
    </location>
</feature>
<proteinExistence type="predicted"/>
<dbReference type="InterPro" id="IPR009057">
    <property type="entry name" value="Homeodomain-like_sf"/>
</dbReference>
<dbReference type="GO" id="GO:0003700">
    <property type="term" value="F:DNA-binding transcription factor activity"/>
    <property type="evidence" value="ECO:0007669"/>
    <property type="project" value="TreeGrafter"/>
</dbReference>
<dbReference type="OrthoDB" id="39591at2759"/>
<evidence type="ECO:0000256" key="4">
    <source>
        <dbReference type="SAM" id="MobiDB-lite"/>
    </source>
</evidence>
<reference evidence="7" key="2">
    <citation type="submission" date="2020-11" db="EMBL/GenBank/DDBJ databases">
        <title>Whole genome sequencing of Colletotrichum sp.</title>
        <authorList>
            <person name="Li H."/>
        </authorList>
    </citation>
    <scope>NUCLEOTIDE SEQUENCE</scope>
    <source>
        <strain evidence="7">CkLH20</strain>
    </source>
</reference>
<dbReference type="Pfam" id="PF00249">
    <property type="entry name" value="Myb_DNA-binding"/>
    <property type="match status" value="1"/>
</dbReference>
<feature type="compositionally biased region" description="Basic residues" evidence="4">
    <location>
        <begin position="212"/>
        <end position="221"/>
    </location>
</feature>
<feature type="compositionally biased region" description="Acidic residues" evidence="4">
    <location>
        <begin position="394"/>
        <end position="408"/>
    </location>
</feature>
<feature type="compositionally biased region" description="Acidic residues" evidence="4">
    <location>
        <begin position="121"/>
        <end position="134"/>
    </location>
</feature>
<dbReference type="GeneID" id="62167595"/>
<evidence type="ECO:0000259" key="5">
    <source>
        <dbReference type="PROSITE" id="PS50090"/>
    </source>
</evidence>
<feature type="compositionally biased region" description="Polar residues" evidence="4">
    <location>
        <begin position="532"/>
        <end position="541"/>
    </location>
</feature>
<evidence type="ECO:0000256" key="2">
    <source>
        <dbReference type="ARBA" id="ARBA00023125"/>
    </source>
</evidence>
<keyword evidence="8" id="KW-1185">Reference proteome</keyword>
<evidence type="ECO:0000259" key="6">
    <source>
        <dbReference type="PROSITE" id="PS51294"/>
    </source>
</evidence>
<feature type="compositionally biased region" description="Basic residues" evidence="4">
    <location>
        <begin position="1098"/>
        <end position="1115"/>
    </location>
</feature>
<dbReference type="PROSITE" id="PS50090">
    <property type="entry name" value="MYB_LIKE"/>
    <property type="match status" value="2"/>
</dbReference>
<feature type="compositionally biased region" description="Acidic residues" evidence="4">
    <location>
        <begin position="1169"/>
        <end position="1203"/>
    </location>
</feature>
<name>A0A9P6LFL7_9PEZI</name>
<feature type="region of interest" description="Disordered" evidence="4">
    <location>
        <begin position="1077"/>
        <end position="1408"/>
    </location>
</feature>
<feature type="compositionally biased region" description="Acidic residues" evidence="4">
    <location>
        <begin position="65"/>
        <end position="75"/>
    </location>
</feature>
<feature type="compositionally biased region" description="Polar residues" evidence="4">
    <location>
        <begin position="686"/>
        <end position="701"/>
    </location>
</feature>
<dbReference type="GO" id="GO:0000976">
    <property type="term" value="F:transcription cis-regulatory region binding"/>
    <property type="evidence" value="ECO:0007669"/>
    <property type="project" value="TreeGrafter"/>
</dbReference>
<dbReference type="SUPFAM" id="SSF46689">
    <property type="entry name" value="Homeodomain-like"/>
    <property type="match status" value="1"/>
</dbReference>
<dbReference type="InterPro" id="IPR001005">
    <property type="entry name" value="SANT/Myb"/>
</dbReference>
<dbReference type="SMART" id="SM00717">
    <property type="entry name" value="SANT"/>
    <property type="match status" value="3"/>
</dbReference>
<feature type="compositionally biased region" description="Basic and acidic residues" evidence="4">
    <location>
        <begin position="1363"/>
        <end position="1372"/>
    </location>
</feature>
<keyword evidence="3" id="KW-0539">Nucleus</keyword>
<feature type="compositionally biased region" description="Basic and acidic residues" evidence="4">
    <location>
        <begin position="140"/>
        <end position="153"/>
    </location>
</feature>
<protein>
    <submittedName>
        <fullName evidence="7">DNA-binding protein</fullName>
    </submittedName>
</protein>
<feature type="compositionally biased region" description="Acidic residues" evidence="4">
    <location>
        <begin position="326"/>
        <end position="344"/>
    </location>
</feature>
<feature type="compositionally biased region" description="Polar residues" evidence="4">
    <location>
        <begin position="366"/>
        <end position="382"/>
    </location>
</feature>
<organism evidence="7 8">
    <name type="scientific">Colletotrichum karsti</name>
    <dbReference type="NCBI Taxonomy" id="1095194"/>
    <lineage>
        <taxon>Eukaryota</taxon>
        <taxon>Fungi</taxon>
        <taxon>Dikarya</taxon>
        <taxon>Ascomycota</taxon>
        <taxon>Pezizomycotina</taxon>
        <taxon>Sordariomycetes</taxon>
        <taxon>Hypocreomycetidae</taxon>
        <taxon>Glomerellales</taxon>
        <taxon>Glomerellaceae</taxon>
        <taxon>Colletotrichum</taxon>
        <taxon>Colletotrichum boninense species complex</taxon>
    </lineage>
</organism>
<dbReference type="PANTHER" id="PTHR46380">
    <property type="entry name" value="CYCLIN-D-BINDING MYB-LIKE TRANSCRIPTION FACTOR 1"/>
    <property type="match status" value="1"/>
</dbReference>
<feature type="compositionally biased region" description="Basic and acidic residues" evidence="4">
    <location>
        <begin position="1081"/>
        <end position="1097"/>
    </location>
</feature>
<feature type="compositionally biased region" description="Low complexity" evidence="4">
    <location>
        <begin position="1344"/>
        <end position="1357"/>
    </location>
</feature>
<gene>
    <name evidence="7" type="ORF">CkaCkLH20_11807</name>
</gene>
<comment type="subcellular location">
    <subcellularLocation>
        <location evidence="1">Nucleus</location>
    </subcellularLocation>
</comment>
<sequence length="1457" mass="162113">MFSSISQRIFGTTPHKNSSPGPTRPPRDEPMRQPFPSTAPPGMQEAARDLDRQFSEVSETWGQADPDDDDDDDGNIPDGLPSEYDIKDDGDGDADGGDDDSDEYDDPFAGMAAFSTQIKPDEDDASTNGSDEDASAITKAEPEPSKKAEEKAPGRRIRQTARSEEQGSSAQTLPSPITSGRSNGSAAEEDSDASSSHRLVLKAEPPAPPVSNKKKRKRKSRSSQSASVEPEESTRAKKRKVRKPLEDIEDDDMDTQPEETVPDSPSNQIAAENSQSPGLDHDDFDHDLTLDLPTKPEPQQSQLVSVSRQLFQPTKGTSTGPTSVSEDAEQDDVINDDISDDDMGDANHEVSLSSPSVIAQRRRSMSRGSQISSFRQGLSRESTGLPDRISEAAESAEENESEGEDDQADPVVDAGGDVSMAETSALASGALRDDADQEDFADQLPPSSQPPREDSASVDGDAMDVDDRNEDADERSGSEESEQELDSDAATNELEEAQKAEAESDNDSDEEEDELVVEQPELPTRSTRKTRNGTVPTNGKATQAPVATTPRAASRRSRLDSHLINMSELSHVPSSAQKSARSTGSRRQRSKPNFFEAAEAYDHFDEEEKSEDENNQQDESDQYEETNQDEESDEEEENDEGSEEEVDEGTTVASSSGKKTYARNPASLRQSMRSTTTSPQKAAATSRASKSVAAKSTTPKSRASKPMPAGTPRSSAPSRAATASKGTTPLQRLARPTPLHTPSAHGEKMGRFDAEEHRRLDDLVQKYRKQKGWTQQKMNNVIQLRYRERQPDHGEDFNGQDFKDLWDFIVPHFPDRSGTKVRSVARGRYDNSQKRAGSWTREEDERIVELLDKYRGSSSQWVYIGEEMNRNPNHVRDRYRNYIVCGRNPDGVSTYQRWTEEEEEQLVECVMTVLRRMEPADPRRRPTKPMDYVNWSVVSDEMERKRSRLQCAKKWKQLNIELGEDDYHFPEDSNVSWFLKKARLQVREMSLEDRHELVKSILDLAPGTDEAIPWQKVVNNNFRQKWHRPTLKLLWFRLKQQVPGWAKKSVRDCARWLLEDAKKTTLAKSKILTGGTQERGIGAEEKAIRLSKKPEPKRPRRKATPTKKSPAKKTARSAAIVEESDTSEDEDVEGQDDETDNDEIRKKQPIKRLNRKAPPPKKAPRSAEIVEESDASEDEDANSQEDEETNGDNNETDAEESDAEESKESSDEEIEEPVDEEVEQEVEESEDADEDESQQNDDEDTQSGAAQKQSRGISEQAALQLSFAPSLSLGASQQVSTQPSPAKKRIRLSKGQTVNSRVSEGDFEEDGETLEVSPTQSQSQLDVRKIPDRKAEKRLAARQRVSSGSRARSTASAQPEYVPNDKIDKDMPPIRVPPSTQPSRFQAINRPPQGNFARRTGSSFLPGEPVELTDEMMAEFEAADRADDVTGSIVDSPIPSARRPRRRRKDAEVGETP</sequence>
<dbReference type="GO" id="GO:0005634">
    <property type="term" value="C:nucleus"/>
    <property type="evidence" value="ECO:0007669"/>
    <property type="project" value="UniProtKB-SubCell"/>
</dbReference>
<feature type="compositionally biased region" description="Acidic residues" evidence="4">
    <location>
        <begin position="90"/>
        <end position="106"/>
    </location>
</feature>
<feature type="compositionally biased region" description="Basic residues" evidence="4">
    <location>
        <begin position="1147"/>
        <end position="1164"/>
    </location>
</feature>
<comment type="caution">
    <text evidence="7">The sequence shown here is derived from an EMBL/GenBank/DDBJ whole genome shotgun (WGS) entry which is preliminary data.</text>
</comment>
<dbReference type="RefSeq" id="XP_038740166.1">
    <property type="nucleotide sequence ID" value="XM_038894521.1"/>
</dbReference>
<feature type="region of interest" description="Disordered" evidence="4">
    <location>
        <begin position="1421"/>
        <end position="1457"/>
    </location>
</feature>
<feature type="compositionally biased region" description="Polar residues" evidence="4">
    <location>
        <begin position="1246"/>
        <end position="1284"/>
    </location>
</feature>
<feature type="compositionally biased region" description="Low complexity" evidence="4">
    <location>
        <begin position="299"/>
        <end position="312"/>
    </location>
</feature>
<feature type="domain" description="Myb-like" evidence="5">
    <location>
        <begin position="897"/>
        <end position="959"/>
    </location>
</feature>
<dbReference type="PROSITE" id="PS51294">
    <property type="entry name" value="HTH_MYB"/>
    <property type="match status" value="1"/>
</dbReference>
<evidence type="ECO:0000256" key="3">
    <source>
        <dbReference type="ARBA" id="ARBA00023242"/>
    </source>
</evidence>
<dbReference type="Proteomes" id="UP000781932">
    <property type="component" value="Unassembled WGS sequence"/>
</dbReference>
<dbReference type="EMBL" id="JAATWM020000051">
    <property type="protein sequence ID" value="KAF9870705.1"/>
    <property type="molecule type" value="Genomic_DNA"/>
</dbReference>
<feature type="compositionally biased region" description="Acidic residues" evidence="4">
    <location>
        <begin position="503"/>
        <end position="516"/>
    </location>
</feature>
<feature type="compositionally biased region" description="Polar residues" evidence="4">
    <location>
        <begin position="314"/>
        <end position="325"/>
    </location>
</feature>
<feature type="compositionally biased region" description="Polar residues" evidence="4">
    <location>
        <begin position="1"/>
        <end position="21"/>
    </location>
</feature>
<feature type="compositionally biased region" description="Polar residues" evidence="4">
    <location>
        <begin position="263"/>
        <end position="277"/>
    </location>
</feature>
<feature type="domain" description="HTH myb-type" evidence="6">
    <location>
        <begin position="831"/>
        <end position="887"/>
    </location>
</feature>
<accession>A0A9P6LFL7</accession>
<evidence type="ECO:0000313" key="8">
    <source>
        <dbReference type="Proteomes" id="UP000781932"/>
    </source>
</evidence>
<feature type="compositionally biased region" description="Low complexity" evidence="4">
    <location>
        <begin position="711"/>
        <end position="724"/>
    </location>
</feature>
<feature type="compositionally biased region" description="Acidic residues" evidence="4">
    <location>
        <begin position="604"/>
        <end position="648"/>
    </location>
</feature>
<feature type="compositionally biased region" description="Polar residues" evidence="4">
    <location>
        <begin position="667"/>
        <end position="680"/>
    </location>
</feature>
<feature type="compositionally biased region" description="Acidic residues" evidence="4">
    <location>
        <begin position="461"/>
        <end position="487"/>
    </location>
</feature>
<feature type="compositionally biased region" description="Basic and acidic residues" evidence="4">
    <location>
        <begin position="279"/>
        <end position="289"/>
    </location>
</feature>
<reference evidence="7" key="1">
    <citation type="submission" date="2020-03" db="EMBL/GenBank/DDBJ databases">
        <authorList>
            <person name="He L."/>
        </authorList>
    </citation>
    <scope>NUCLEOTIDE SEQUENCE</scope>
    <source>
        <strain evidence="7">CkLH20</strain>
    </source>
</reference>
<feature type="region of interest" description="Disordered" evidence="4">
    <location>
        <begin position="1"/>
        <end position="747"/>
    </location>
</feature>
<keyword evidence="2 7" id="KW-0238">DNA-binding</keyword>
<dbReference type="InterPro" id="IPR051651">
    <property type="entry name" value="DMTF1_DNA-bind_reg"/>
</dbReference>
<feature type="compositionally biased region" description="Polar residues" evidence="4">
    <location>
        <begin position="572"/>
        <end position="583"/>
    </location>
</feature>
<evidence type="ECO:0000313" key="7">
    <source>
        <dbReference type="EMBL" id="KAF9870705.1"/>
    </source>
</evidence>
<dbReference type="InterPro" id="IPR017930">
    <property type="entry name" value="Myb_dom"/>
</dbReference>
<feature type="compositionally biased region" description="Basic and acidic residues" evidence="4">
    <location>
        <begin position="1326"/>
        <end position="1339"/>
    </location>
</feature>
<feature type="compositionally biased region" description="Acidic residues" evidence="4">
    <location>
        <begin position="247"/>
        <end position="261"/>
    </location>
</feature>
<feature type="compositionally biased region" description="Acidic residues" evidence="4">
    <location>
        <begin position="1210"/>
        <end position="1245"/>
    </location>
</feature>
<feature type="compositionally biased region" description="Polar residues" evidence="4">
    <location>
        <begin position="166"/>
        <end position="184"/>
    </location>
</feature>
<dbReference type="Gene3D" id="1.10.10.60">
    <property type="entry name" value="Homeodomain-like"/>
    <property type="match status" value="2"/>
</dbReference>
<feature type="compositionally biased region" description="Polar residues" evidence="4">
    <location>
        <begin position="1316"/>
        <end position="1325"/>
    </location>
</feature>